<comment type="caution">
    <text evidence="3">The sequence shown here is derived from an EMBL/GenBank/DDBJ whole genome shotgun (WGS) entry which is preliminary data.</text>
</comment>
<evidence type="ECO:0000256" key="1">
    <source>
        <dbReference type="ARBA" id="ARBA00022825"/>
    </source>
</evidence>
<dbReference type="PANTHER" id="PTHR22939:SF129">
    <property type="entry name" value="SERINE PROTEASE HTRA2, MITOCHONDRIAL"/>
    <property type="match status" value="1"/>
</dbReference>
<dbReference type="InterPro" id="IPR012854">
    <property type="entry name" value="Cu_amine_oxidase-like_N"/>
</dbReference>
<evidence type="ECO:0000313" key="3">
    <source>
        <dbReference type="EMBL" id="CAG5083915.1"/>
    </source>
</evidence>
<proteinExistence type="predicted"/>
<dbReference type="EMBL" id="CAJRAY010000033">
    <property type="protein sequence ID" value="CAG5083915.1"/>
    <property type="molecule type" value="Genomic_DNA"/>
</dbReference>
<gene>
    <name evidence="3" type="primary">txxe 984</name>
    <name evidence="3" type="ORF">TXXE_07300</name>
</gene>
<accession>A0ABM8V2T8</accession>
<dbReference type="InterPro" id="IPR009003">
    <property type="entry name" value="Peptidase_S1_PA"/>
</dbReference>
<keyword evidence="4" id="KW-1185">Reference proteome</keyword>
<keyword evidence="1" id="KW-0378">Hydrolase</keyword>
<dbReference type="SUPFAM" id="SSF50494">
    <property type="entry name" value="Trypsin-like serine proteases"/>
    <property type="match status" value="1"/>
</dbReference>
<dbReference type="Gene3D" id="3.30.457.10">
    <property type="entry name" value="Copper amine oxidase-like, N-terminal domain"/>
    <property type="match status" value="1"/>
</dbReference>
<dbReference type="Pfam" id="PF07833">
    <property type="entry name" value="Cu_amine_oxidN1"/>
    <property type="match status" value="1"/>
</dbReference>
<sequence length="536" mass="58317">MDNPAARWYDGLGRHRRNLEGEMVTTFARLRRGIAICTAAVLIAWPLTGAWTRPAAAAQTAPVESQQAGIRVMIDDKPFTFSPSPVQENGVTLVPMRQIFSALGAQVTWVPATKSVFAKKGTMMVALQVGSRQAVVNGNAVMLDVPVRTVDGATMVPLRLVGDAFGARTTWNAETRTIFIETAEYREALEREMKEKYGKLTPAEIVAMNDDKVVMIITDNAQGSGVIVGDRWVLTNYHVIDGSASGNVVLNDGTIIGILGVAAADEDADLAIVQTARPLGIEPVTFADASTVDKGDRIVAIGSPLGYQNTVSEGLISNMIYEGLVSYYQINAPVDSGSSGGAVFNEYGELVGISTAVIRDTLADLNFAVPALYAELLLMELEADPPAQSEIRFPESRLPDSLEGASNEEIRRLLAKEFGSAQTSKGPAAFTDWTVTRDAQGWLVVTAVINPSFYMLYGKDSAGELRLWAIDLAMELRRMLPDVNLELIVYYSQVFNAEPRGFGPGVVTNLGDGRWRVQYEVMHLQYMDRLHISDNF</sequence>
<dbReference type="SUPFAM" id="SSF55383">
    <property type="entry name" value="Copper amine oxidase, domain N"/>
    <property type="match status" value="1"/>
</dbReference>
<feature type="domain" description="Copper amine oxidase-like N-terminal" evidence="2">
    <location>
        <begin position="74"/>
        <end position="180"/>
    </location>
</feature>
<protein>
    <submittedName>
        <fullName evidence="3">Copper amine oxidase domain protein</fullName>
    </submittedName>
</protein>
<dbReference type="Gene3D" id="2.40.10.120">
    <property type="match status" value="1"/>
</dbReference>
<dbReference type="PRINTS" id="PR00834">
    <property type="entry name" value="PROTEASES2C"/>
</dbReference>
<dbReference type="Proteomes" id="UP000681526">
    <property type="component" value="Unassembled WGS sequence"/>
</dbReference>
<keyword evidence="1" id="KW-0720">Serine protease</keyword>
<keyword evidence="1" id="KW-0645">Protease</keyword>
<dbReference type="Pfam" id="PF13365">
    <property type="entry name" value="Trypsin_2"/>
    <property type="match status" value="1"/>
</dbReference>
<dbReference type="PANTHER" id="PTHR22939">
    <property type="entry name" value="SERINE PROTEASE FAMILY S1C HTRA-RELATED"/>
    <property type="match status" value="1"/>
</dbReference>
<dbReference type="InterPro" id="IPR036582">
    <property type="entry name" value="Mao_N_sf"/>
</dbReference>
<organism evidence="3 4">
    <name type="scientific">Thermobacillus xylanilyticus</name>
    <dbReference type="NCBI Taxonomy" id="76633"/>
    <lineage>
        <taxon>Bacteria</taxon>
        <taxon>Bacillati</taxon>
        <taxon>Bacillota</taxon>
        <taxon>Bacilli</taxon>
        <taxon>Bacillales</taxon>
        <taxon>Paenibacillaceae</taxon>
        <taxon>Thermobacillus</taxon>
    </lineage>
</organism>
<reference evidence="3 4" key="1">
    <citation type="submission" date="2021-04" db="EMBL/GenBank/DDBJ databases">
        <authorList>
            <person name="Rakotoarivonina H."/>
        </authorList>
    </citation>
    <scope>NUCLEOTIDE SEQUENCE [LARGE SCALE GENOMIC DNA]</scope>
    <source>
        <strain evidence="3 4">XE</strain>
    </source>
</reference>
<evidence type="ECO:0000259" key="2">
    <source>
        <dbReference type="Pfam" id="PF07833"/>
    </source>
</evidence>
<dbReference type="InterPro" id="IPR001940">
    <property type="entry name" value="Peptidase_S1C"/>
</dbReference>
<name>A0ABM8V2T8_THEXY</name>
<evidence type="ECO:0000313" key="4">
    <source>
        <dbReference type="Proteomes" id="UP000681526"/>
    </source>
</evidence>